<accession>A0ACB8UJ94</accession>
<proteinExistence type="predicted"/>
<dbReference type="EMBL" id="MU274900">
    <property type="protein sequence ID" value="KAI0094396.1"/>
    <property type="molecule type" value="Genomic_DNA"/>
</dbReference>
<gene>
    <name evidence="1" type="ORF">BDY19DRAFT_17044</name>
</gene>
<organism evidence="1 2">
    <name type="scientific">Irpex rosettiformis</name>
    <dbReference type="NCBI Taxonomy" id="378272"/>
    <lineage>
        <taxon>Eukaryota</taxon>
        <taxon>Fungi</taxon>
        <taxon>Dikarya</taxon>
        <taxon>Basidiomycota</taxon>
        <taxon>Agaricomycotina</taxon>
        <taxon>Agaricomycetes</taxon>
        <taxon>Polyporales</taxon>
        <taxon>Irpicaceae</taxon>
        <taxon>Irpex</taxon>
    </lineage>
</organism>
<protein>
    <submittedName>
        <fullName evidence="1">Clavaminate synthase-like protein</fullName>
    </submittedName>
</protein>
<reference evidence="1" key="1">
    <citation type="journal article" date="2021" name="Environ. Microbiol.">
        <title>Gene family expansions and transcriptome signatures uncover fungal adaptations to wood decay.</title>
        <authorList>
            <person name="Hage H."/>
            <person name="Miyauchi S."/>
            <person name="Viragh M."/>
            <person name="Drula E."/>
            <person name="Min B."/>
            <person name="Chaduli D."/>
            <person name="Navarro D."/>
            <person name="Favel A."/>
            <person name="Norest M."/>
            <person name="Lesage-Meessen L."/>
            <person name="Balint B."/>
            <person name="Merenyi Z."/>
            <person name="de Eugenio L."/>
            <person name="Morin E."/>
            <person name="Martinez A.T."/>
            <person name="Baldrian P."/>
            <person name="Stursova M."/>
            <person name="Martinez M.J."/>
            <person name="Novotny C."/>
            <person name="Magnuson J.K."/>
            <person name="Spatafora J.W."/>
            <person name="Maurice S."/>
            <person name="Pangilinan J."/>
            <person name="Andreopoulos W."/>
            <person name="LaButti K."/>
            <person name="Hundley H."/>
            <person name="Na H."/>
            <person name="Kuo A."/>
            <person name="Barry K."/>
            <person name="Lipzen A."/>
            <person name="Henrissat B."/>
            <person name="Riley R."/>
            <person name="Ahrendt S."/>
            <person name="Nagy L.G."/>
            <person name="Grigoriev I.V."/>
            <person name="Martin F."/>
            <person name="Rosso M.N."/>
        </authorList>
    </citation>
    <scope>NUCLEOTIDE SEQUENCE</scope>
    <source>
        <strain evidence="1">CBS 384.51</strain>
    </source>
</reference>
<evidence type="ECO:0000313" key="2">
    <source>
        <dbReference type="Proteomes" id="UP001055072"/>
    </source>
</evidence>
<dbReference type="Proteomes" id="UP001055072">
    <property type="component" value="Unassembled WGS sequence"/>
</dbReference>
<evidence type="ECO:0000313" key="1">
    <source>
        <dbReference type="EMBL" id="KAI0094396.1"/>
    </source>
</evidence>
<comment type="caution">
    <text evidence="1">The sequence shown here is derived from an EMBL/GenBank/DDBJ whole genome shotgun (WGS) entry which is preliminary data.</text>
</comment>
<name>A0ACB8UJ94_9APHY</name>
<sequence>MPGLTNTLVPFPDNVPTHPLLVVDYALIVANDEAELDKLWKAATKLGFWYIKNHGAEHEVSNMFDMGAEALDLPFSEKMKYEQGDNGDSFGYKARGTIATDKNGTKDNVEFLNISQDDALAWPSMVRRTYPWTVNKCMEDTITPFVKKSMEVNRTFLEFFERKLQLPAGELLERHDEKELNGGEARCIRTPPKQTSTGVGAHTDFGSLAIVHNRLGGLQVMPPGTDQWLYIKPLPGHAVCNIGDALAIFSGGILRSNVHRVMPPPGDQWRLPRYSISFFTRPGDDVILRPLKGYSQLIMSAVAESPREEYETGSTSKEWISRRIRRLRIKNRAGPQTWYASMGTEHQGVRDMPSKSVAATA</sequence>
<keyword evidence="2" id="KW-1185">Reference proteome</keyword>